<organism evidence="1">
    <name type="scientific">hydrothermal vent metagenome</name>
    <dbReference type="NCBI Taxonomy" id="652676"/>
    <lineage>
        <taxon>unclassified sequences</taxon>
        <taxon>metagenomes</taxon>
        <taxon>ecological metagenomes</taxon>
    </lineage>
</organism>
<gene>
    <name evidence="1" type="ORF">MNB_SV-8-187</name>
</gene>
<name>A0A1W1CBA7_9ZZZZ</name>
<dbReference type="AlphaFoldDB" id="A0A1W1CBA7"/>
<reference evidence="1" key="1">
    <citation type="submission" date="2016-10" db="EMBL/GenBank/DDBJ databases">
        <authorList>
            <person name="de Groot N.N."/>
        </authorList>
    </citation>
    <scope>NUCLEOTIDE SEQUENCE</scope>
</reference>
<protein>
    <submittedName>
        <fullName evidence="1">Uncharacterized protein</fullName>
    </submittedName>
</protein>
<accession>A0A1W1CBA7</accession>
<sequence>MYALDRDSTLKIYHKLFFSLSPKTEISVYVNDDEYRKIFLTSKRLHLVEDPKDADIVLITNEKTLDQVLAQEKISQTAKKPILFVTDYHLLARYNEVVGAFYWRKGRSQLLFVKNRLDKYHITLPDEYQRFIVDVL</sequence>
<proteinExistence type="predicted"/>
<dbReference type="EMBL" id="FPHD01000061">
    <property type="protein sequence ID" value="SFV62981.1"/>
    <property type="molecule type" value="Genomic_DNA"/>
</dbReference>
<evidence type="ECO:0000313" key="1">
    <source>
        <dbReference type="EMBL" id="SFV62981.1"/>
    </source>
</evidence>